<feature type="transmembrane region" description="Helical" evidence="1">
    <location>
        <begin position="248"/>
        <end position="270"/>
    </location>
</feature>
<protein>
    <submittedName>
        <fullName evidence="2">DUF393 domain-containing protein</fullName>
    </submittedName>
</protein>
<sequence>MKTLNNHTLIYDNECPMCNLYSKGFTQYGMLDEKGREAFTEISVGNKNLIDFDRAKNEIALIDHDHNKVVYGLESLLLIIGNSFPTLAKIARVPPLYWFFKRLYSFVSYNRKQIVPSPKEYTEESCIPDFNLKYRIAYIAFVVFFSAYILSIFSVKLGLGLEQNFGRELSVCLGQILWQTLFLKTYLKEKLWDYLGNMMTVSLLGTFLLIPALLTGFSPVFYSMYFGIVVFVMFLEHIRRGKILKLNYLPTISWMMFRLTALVVMIIMIISNIKLS</sequence>
<evidence type="ECO:0000256" key="1">
    <source>
        <dbReference type="SAM" id="Phobius"/>
    </source>
</evidence>
<organism evidence="2 3">
    <name type="scientific">Chryseobacterium indologenes</name>
    <name type="common">Flavobacterium indologenes</name>
    <dbReference type="NCBI Taxonomy" id="253"/>
    <lineage>
        <taxon>Bacteria</taxon>
        <taxon>Pseudomonadati</taxon>
        <taxon>Bacteroidota</taxon>
        <taxon>Flavobacteriia</taxon>
        <taxon>Flavobacteriales</taxon>
        <taxon>Weeksellaceae</taxon>
        <taxon>Chryseobacterium group</taxon>
        <taxon>Chryseobacterium</taxon>
    </lineage>
</organism>
<evidence type="ECO:0000313" key="3">
    <source>
        <dbReference type="Proteomes" id="UP000269015"/>
    </source>
</evidence>
<accession>A0AAD1DUW1</accession>
<evidence type="ECO:0000313" key="2">
    <source>
        <dbReference type="EMBL" id="AZB17786.1"/>
    </source>
</evidence>
<keyword evidence="1" id="KW-0472">Membrane</keyword>
<name>A0AAD1DUW1_CHRID</name>
<dbReference type="RefSeq" id="WP_061085665.1">
    <property type="nucleotide sequence ID" value="NZ_CP033930.1"/>
</dbReference>
<feature type="transmembrane region" description="Helical" evidence="1">
    <location>
        <begin position="136"/>
        <end position="159"/>
    </location>
</feature>
<dbReference type="GO" id="GO:0015035">
    <property type="term" value="F:protein-disulfide reductase activity"/>
    <property type="evidence" value="ECO:0007669"/>
    <property type="project" value="InterPro"/>
</dbReference>
<keyword evidence="1" id="KW-1133">Transmembrane helix</keyword>
<gene>
    <name evidence="2" type="ORF">EG352_08370</name>
</gene>
<dbReference type="Proteomes" id="UP000269015">
    <property type="component" value="Chromosome"/>
</dbReference>
<feature type="transmembrane region" description="Helical" evidence="1">
    <location>
        <begin position="220"/>
        <end position="236"/>
    </location>
</feature>
<keyword evidence="1" id="KW-0812">Transmembrane</keyword>
<dbReference type="InterPro" id="IPR007263">
    <property type="entry name" value="DCC1-like"/>
</dbReference>
<dbReference type="Pfam" id="PF04134">
    <property type="entry name" value="DCC1-like"/>
    <property type="match status" value="1"/>
</dbReference>
<reference evidence="2 3" key="1">
    <citation type="submission" date="2018-11" db="EMBL/GenBank/DDBJ databases">
        <title>Proposal to divide the Flavobacteriaceae and reorganize its genera based on Amino Acid Identity values calculated from whole genome sequences.</title>
        <authorList>
            <person name="Nicholson A.C."/>
            <person name="Gulvik C.A."/>
            <person name="Whitney A.M."/>
            <person name="Humrighouse B.W."/>
            <person name="Bell M."/>
            <person name="Holmes B."/>
            <person name="Steigerwalt A.G."/>
            <person name="Villarma A."/>
            <person name="Sheth M."/>
            <person name="Batra D."/>
            <person name="Pryor J."/>
            <person name="Bernardet J.-F."/>
            <person name="Hugo C."/>
            <person name="Kampfer P."/>
            <person name="Newman J."/>
            <person name="McQuiston J.R."/>
        </authorList>
    </citation>
    <scope>NUCLEOTIDE SEQUENCE [LARGE SCALE GENOMIC DNA]</scope>
    <source>
        <strain evidence="2 3">H5559</strain>
    </source>
</reference>
<proteinExistence type="predicted"/>
<dbReference type="EMBL" id="CP033930">
    <property type="protein sequence ID" value="AZB17786.1"/>
    <property type="molecule type" value="Genomic_DNA"/>
</dbReference>
<dbReference type="AlphaFoldDB" id="A0AAD1DUW1"/>